<dbReference type="AlphaFoldDB" id="A0A2T0LYM0"/>
<keyword evidence="3" id="KW-1185">Reference proteome</keyword>
<feature type="compositionally biased region" description="Basic and acidic residues" evidence="1">
    <location>
        <begin position="102"/>
        <end position="114"/>
    </location>
</feature>
<name>A0A2T0LYM0_9PSEU</name>
<gene>
    <name evidence="2" type="ORF">B0I33_103237</name>
</gene>
<accession>A0A2T0LYM0</accession>
<sequence>MDGPGWHVEVEALEQAARGISESVRDQDNVELRELCGDTSLYGHGGLHAALMNFCTRWSEELDYLNDDAQDIADSLDRVAQKYRETDQLPLERSRIPLSRRLRTDGRARGDRGPRRAGRGQA</sequence>
<evidence type="ECO:0008006" key="4">
    <source>
        <dbReference type="Google" id="ProtNLM"/>
    </source>
</evidence>
<evidence type="ECO:0000256" key="1">
    <source>
        <dbReference type="SAM" id="MobiDB-lite"/>
    </source>
</evidence>
<evidence type="ECO:0000313" key="2">
    <source>
        <dbReference type="EMBL" id="PRX49204.1"/>
    </source>
</evidence>
<dbReference type="Proteomes" id="UP000238362">
    <property type="component" value="Unassembled WGS sequence"/>
</dbReference>
<comment type="caution">
    <text evidence="2">The sequence shown here is derived from an EMBL/GenBank/DDBJ whole genome shotgun (WGS) entry which is preliminary data.</text>
</comment>
<protein>
    <recommendedName>
        <fullName evidence="4">Excreted virulence factor EspC (Type VII ESX diderm)</fullName>
    </recommendedName>
</protein>
<dbReference type="EMBL" id="PVNH01000003">
    <property type="protein sequence ID" value="PRX49204.1"/>
    <property type="molecule type" value="Genomic_DNA"/>
</dbReference>
<proteinExistence type="predicted"/>
<evidence type="ECO:0000313" key="3">
    <source>
        <dbReference type="Proteomes" id="UP000238362"/>
    </source>
</evidence>
<dbReference type="RefSeq" id="WP_245900492.1">
    <property type="nucleotide sequence ID" value="NZ_PVNH01000003.1"/>
</dbReference>
<reference evidence="2 3" key="1">
    <citation type="submission" date="2018-03" db="EMBL/GenBank/DDBJ databases">
        <title>Genomic Encyclopedia of Type Strains, Phase III (KMG-III): the genomes of soil and plant-associated and newly described type strains.</title>
        <authorList>
            <person name="Whitman W."/>
        </authorList>
    </citation>
    <scope>NUCLEOTIDE SEQUENCE [LARGE SCALE GENOMIC DNA]</scope>
    <source>
        <strain evidence="2 3">CGMCC 4.7125</strain>
    </source>
</reference>
<feature type="region of interest" description="Disordered" evidence="1">
    <location>
        <begin position="88"/>
        <end position="122"/>
    </location>
</feature>
<organism evidence="2 3">
    <name type="scientific">Prauserella shujinwangii</name>
    <dbReference type="NCBI Taxonomy" id="1453103"/>
    <lineage>
        <taxon>Bacteria</taxon>
        <taxon>Bacillati</taxon>
        <taxon>Actinomycetota</taxon>
        <taxon>Actinomycetes</taxon>
        <taxon>Pseudonocardiales</taxon>
        <taxon>Pseudonocardiaceae</taxon>
        <taxon>Prauserella</taxon>
    </lineage>
</organism>